<organism evidence="3 4">
    <name type="scientific">Glacieibacterium frigidum</name>
    <dbReference type="NCBI Taxonomy" id="2593303"/>
    <lineage>
        <taxon>Bacteria</taxon>
        <taxon>Pseudomonadati</taxon>
        <taxon>Pseudomonadota</taxon>
        <taxon>Alphaproteobacteria</taxon>
        <taxon>Sphingomonadales</taxon>
        <taxon>Sphingosinicellaceae</taxon>
        <taxon>Glacieibacterium</taxon>
    </lineage>
</organism>
<dbReference type="Proteomes" id="UP000317894">
    <property type="component" value="Unassembled WGS sequence"/>
</dbReference>
<protein>
    <submittedName>
        <fullName evidence="3">DUF3089 domain-containing protein</fullName>
    </submittedName>
</protein>
<feature type="signal peptide" evidence="2">
    <location>
        <begin position="1"/>
        <end position="18"/>
    </location>
</feature>
<gene>
    <name evidence="3" type="ORF">FMM06_12080</name>
</gene>
<feature type="region of interest" description="Disordered" evidence="1">
    <location>
        <begin position="261"/>
        <end position="280"/>
    </location>
</feature>
<comment type="caution">
    <text evidence="3">The sequence shown here is derived from an EMBL/GenBank/DDBJ whole genome shotgun (WGS) entry which is preliminary data.</text>
</comment>
<evidence type="ECO:0000313" key="3">
    <source>
        <dbReference type="EMBL" id="TRW14439.1"/>
    </source>
</evidence>
<name>A0A552U8C6_9SPHN</name>
<dbReference type="InterPro" id="IPR029058">
    <property type="entry name" value="AB_hydrolase_fold"/>
</dbReference>
<dbReference type="Gene3D" id="3.40.50.1820">
    <property type="entry name" value="alpha/beta hydrolase"/>
    <property type="match status" value="1"/>
</dbReference>
<evidence type="ECO:0000256" key="2">
    <source>
        <dbReference type="SAM" id="SignalP"/>
    </source>
</evidence>
<proteinExistence type="predicted"/>
<evidence type="ECO:0000313" key="4">
    <source>
        <dbReference type="Proteomes" id="UP000317894"/>
    </source>
</evidence>
<keyword evidence="4" id="KW-1185">Reference proteome</keyword>
<accession>A0A552U8C6</accession>
<dbReference type="OrthoDB" id="9794645at2"/>
<evidence type="ECO:0000256" key="1">
    <source>
        <dbReference type="SAM" id="MobiDB-lite"/>
    </source>
</evidence>
<dbReference type="AlphaFoldDB" id="A0A552U8C6"/>
<keyword evidence="2" id="KW-0732">Signal</keyword>
<dbReference type="EMBL" id="VJWA01000002">
    <property type="protein sequence ID" value="TRW14439.1"/>
    <property type="molecule type" value="Genomic_DNA"/>
</dbReference>
<dbReference type="InterPro" id="IPR021440">
    <property type="entry name" value="DUF3089"/>
</dbReference>
<feature type="chain" id="PRO_5021990761" evidence="2">
    <location>
        <begin position="19"/>
        <end position="345"/>
    </location>
</feature>
<reference evidence="3 4" key="1">
    <citation type="submission" date="2019-07" db="EMBL/GenBank/DDBJ databases">
        <title>Novel species isolated from glacier.</title>
        <authorList>
            <person name="Liu Q."/>
            <person name="Xin Y.-H."/>
        </authorList>
    </citation>
    <scope>NUCLEOTIDE SEQUENCE [LARGE SCALE GENOMIC DNA]</scope>
    <source>
        <strain evidence="3 4">LB1R16</strain>
    </source>
</reference>
<dbReference type="SUPFAM" id="SSF53474">
    <property type="entry name" value="alpha/beta-Hydrolases"/>
    <property type="match status" value="1"/>
</dbReference>
<dbReference type="RefSeq" id="WP_144237644.1">
    <property type="nucleotide sequence ID" value="NZ_VJWA01000002.1"/>
</dbReference>
<sequence>MIGHLLLLAAASVPVAFAEQTPPPAPDYALAAFWAAGPAGPGASAAVPEGATPAARRPPADVFFIHPTTFRTTTQWNQDAGDAATNAWTDASSIARQASAFNACCRVFAPRYRQASFLSKDDGRDRALDLAYGDIERAFDVFLRANRGRPFILAGHSQGGLMVARLVERRIDGTPLAKRLIATYAVGMNVAEGEFGRTIKKVPICDRPAQTGCMVQWNAVLPSTDLAAAAKRSEQAYLDRFHAEAGKTTLCVNPLTFDRAQPSADAERSRGAVPGDPGAGPIRPLVPHAVAARCEQGFLVATPNPALELKALPGGSLHYHDFGLFYADVRANAVLRTQAWLKARR</sequence>
<dbReference type="Pfam" id="PF11288">
    <property type="entry name" value="DUF3089"/>
    <property type="match status" value="1"/>
</dbReference>